<dbReference type="AlphaFoldDB" id="A0A9W6JXW3"/>
<dbReference type="Pfam" id="PF02653">
    <property type="entry name" value="BPD_transp_2"/>
    <property type="match status" value="1"/>
</dbReference>
<comment type="subcellular location">
    <subcellularLocation>
        <location evidence="1">Cell membrane</location>
        <topology evidence="1">Multi-pass membrane protein</topology>
    </subcellularLocation>
</comment>
<accession>A0A9W6JXW3</accession>
<proteinExistence type="inferred from homology"/>
<evidence type="ECO:0000256" key="5">
    <source>
        <dbReference type="ARBA" id="ARBA00022970"/>
    </source>
</evidence>
<evidence type="ECO:0000256" key="2">
    <source>
        <dbReference type="ARBA" id="ARBA00022448"/>
    </source>
</evidence>
<organism evidence="10 11">
    <name type="scientific">Ancylobacter defluvii</name>
    <dbReference type="NCBI Taxonomy" id="1282440"/>
    <lineage>
        <taxon>Bacteria</taxon>
        <taxon>Pseudomonadati</taxon>
        <taxon>Pseudomonadota</taxon>
        <taxon>Alphaproteobacteria</taxon>
        <taxon>Hyphomicrobiales</taxon>
        <taxon>Xanthobacteraceae</taxon>
        <taxon>Ancylobacter</taxon>
    </lineage>
</organism>
<keyword evidence="2" id="KW-0813">Transport</keyword>
<feature type="transmembrane region" description="Helical" evidence="9">
    <location>
        <begin position="42"/>
        <end position="59"/>
    </location>
</feature>
<evidence type="ECO:0000313" key="10">
    <source>
        <dbReference type="EMBL" id="GLK83393.1"/>
    </source>
</evidence>
<feature type="transmembrane region" description="Helical" evidence="9">
    <location>
        <begin position="65"/>
        <end position="87"/>
    </location>
</feature>
<protein>
    <recommendedName>
        <fullName evidence="12">Branched-chain amino acid ABC transporter permease</fullName>
    </recommendedName>
</protein>
<keyword evidence="7 9" id="KW-0472">Membrane</keyword>
<keyword evidence="5" id="KW-0029">Amino-acid transport</keyword>
<evidence type="ECO:0000256" key="4">
    <source>
        <dbReference type="ARBA" id="ARBA00022692"/>
    </source>
</evidence>
<evidence type="ECO:0000256" key="7">
    <source>
        <dbReference type="ARBA" id="ARBA00023136"/>
    </source>
</evidence>
<evidence type="ECO:0000256" key="9">
    <source>
        <dbReference type="SAM" id="Phobius"/>
    </source>
</evidence>
<evidence type="ECO:0000256" key="3">
    <source>
        <dbReference type="ARBA" id="ARBA00022475"/>
    </source>
</evidence>
<reference evidence="10" key="2">
    <citation type="submission" date="2023-01" db="EMBL/GenBank/DDBJ databases">
        <authorList>
            <person name="Sun Q."/>
            <person name="Evtushenko L."/>
        </authorList>
    </citation>
    <scope>NUCLEOTIDE SEQUENCE</scope>
    <source>
        <strain evidence="10">VKM B-2789</strain>
    </source>
</reference>
<dbReference type="GO" id="GO:0005886">
    <property type="term" value="C:plasma membrane"/>
    <property type="evidence" value="ECO:0007669"/>
    <property type="project" value="UniProtKB-SubCell"/>
</dbReference>
<gene>
    <name evidence="10" type="ORF">GCM10017653_14620</name>
</gene>
<dbReference type="GO" id="GO:0022857">
    <property type="term" value="F:transmembrane transporter activity"/>
    <property type="evidence" value="ECO:0007669"/>
    <property type="project" value="InterPro"/>
</dbReference>
<dbReference type="GO" id="GO:0006865">
    <property type="term" value="P:amino acid transport"/>
    <property type="evidence" value="ECO:0007669"/>
    <property type="project" value="UniProtKB-KW"/>
</dbReference>
<keyword evidence="3" id="KW-1003">Cell membrane</keyword>
<feature type="transmembrane region" description="Helical" evidence="9">
    <location>
        <begin position="99"/>
        <end position="123"/>
    </location>
</feature>
<reference evidence="10" key="1">
    <citation type="journal article" date="2014" name="Int. J. Syst. Evol. Microbiol.">
        <title>Complete genome sequence of Corynebacterium casei LMG S-19264T (=DSM 44701T), isolated from a smear-ripened cheese.</title>
        <authorList>
            <consortium name="US DOE Joint Genome Institute (JGI-PGF)"/>
            <person name="Walter F."/>
            <person name="Albersmeier A."/>
            <person name="Kalinowski J."/>
            <person name="Ruckert C."/>
        </authorList>
    </citation>
    <scope>NUCLEOTIDE SEQUENCE</scope>
    <source>
        <strain evidence="10">VKM B-2789</strain>
    </source>
</reference>
<dbReference type="InterPro" id="IPR001851">
    <property type="entry name" value="ABC_transp_permease"/>
</dbReference>
<keyword evidence="6 9" id="KW-1133">Transmembrane helix</keyword>
<dbReference type="RefSeq" id="WP_213366968.1">
    <property type="nucleotide sequence ID" value="NZ_BSFM01000006.1"/>
</dbReference>
<dbReference type="CDD" id="cd06582">
    <property type="entry name" value="TM_PBP1_LivH_like"/>
    <property type="match status" value="1"/>
</dbReference>
<evidence type="ECO:0000256" key="1">
    <source>
        <dbReference type="ARBA" id="ARBA00004651"/>
    </source>
</evidence>
<evidence type="ECO:0000313" key="11">
    <source>
        <dbReference type="Proteomes" id="UP001143330"/>
    </source>
</evidence>
<feature type="transmembrane region" description="Helical" evidence="9">
    <location>
        <begin position="222"/>
        <end position="242"/>
    </location>
</feature>
<dbReference type="EMBL" id="BSFM01000006">
    <property type="protein sequence ID" value="GLK83393.1"/>
    <property type="molecule type" value="Genomic_DNA"/>
</dbReference>
<comment type="similarity">
    <text evidence="8">Belongs to the binding-protein-dependent transport system permease family. LivHM subfamily.</text>
</comment>
<name>A0A9W6JXW3_9HYPH</name>
<evidence type="ECO:0000256" key="6">
    <source>
        <dbReference type="ARBA" id="ARBA00022989"/>
    </source>
</evidence>
<dbReference type="PANTHER" id="PTHR11795:SF442">
    <property type="entry name" value="ABC TRANSPORTER ATP-BINDING PROTEIN"/>
    <property type="match status" value="1"/>
</dbReference>
<keyword evidence="4 9" id="KW-0812">Transmembrane</keyword>
<dbReference type="Proteomes" id="UP001143330">
    <property type="component" value="Unassembled WGS sequence"/>
</dbReference>
<keyword evidence="11" id="KW-1185">Reference proteome</keyword>
<feature type="transmembrane region" description="Helical" evidence="9">
    <location>
        <begin position="143"/>
        <end position="167"/>
    </location>
</feature>
<sequence length="298" mass="31913">MNGLLGAVVDGILYSAWLFIIAVGLTLIYGVMKILNMAHGTFYAVGAYVAVTLLGWWFAQGLPPWGIVPVMILSALVAGLVLGVVVERGILARFAGRDPIVLLLVTYALFLILEDVIKLIWGVDPWIASDPLWVFGQVEFGELIYPTYNLFIVVVAAVVGGLLTWFLQFTAKGKILRAVIHDPEVSRSMGINVGRWNLIAFITGSVLAALGGAFTAPTISVVPGMGVEVVVMMFAVVVIGGLGSIPGTVVGALIVGFVRSFAVHYWPELEVFSVYAVMALVLAIRPQGLFAGVELRKI</sequence>
<feature type="transmembrane region" description="Helical" evidence="9">
    <location>
        <begin position="196"/>
        <end position="216"/>
    </location>
</feature>
<evidence type="ECO:0000256" key="8">
    <source>
        <dbReference type="ARBA" id="ARBA00037998"/>
    </source>
</evidence>
<feature type="transmembrane region" description="Helical" evidence="9">
    <location>
        <begin position="12"/>
        <end position="30"/>
    </location>
</feature>
<dbReference type="PANTHER" id="PTHR11795">
    <property type="entry name" value="BRANCHED-CHAIN AMINO ACID TRANSPORT SYSTEM PERMEASE PROTEIN LIVH"/>
    <property type="match status" value="1"/>
</dbReference>
<feature type="transmembrane region" description="Helical" evidence="9">
    <location>
        <begin position="272"/>
        <end position="293"/>
    </location>
</feature>
<comment type="caution">
    <text evidence="10">The sequence shown here is derived from an EMBL/GenBank/DDBJ whole genome shotgun (WGS) entry which is preliminary data.</text>
</comment>
<dbReference type="Gene3D" id="1.10.3470.10">
    <property type="entry name" value="ABC transporter involved in vitamin B12 uptake, BtuC"/>
    <property type="match status" value="1"/>
</dbReference>
<dbReference type="InterPro" id="IPR052157">
    <property type="entry name" value="BCAA_transport_permease"/>
</dbReference>
<dbReference type="InterPro" id="IPR037294">
    <property type="entry name" value="ABC_BtuC-like"/>
</dbReference>
<evidence type="ECO:0008006" key="12">
    <source>
        <dbReference type="Google" id="ProtNLM"/>
    </source>
</evidence>